<dbReference type="InterPro" id="IPR030678">
    <property type="entry name" value="Peptide/Ni-bd"/>
</dbReference>
<evidence type="ECO:0000256" key="1">
    <source>
        <dbReference type="ARBA" id="ARBA00005695"/>
    </source>
</evidence>
<evidence type="ECO:0000256" key="3">
    <source>
        <dbReference type="ARBA" id="ARBA00022729"/>
    </source>
</evidence>
<keyword evidence="2" id="KW-0813">Transport</keyword>
<dbReference type="InterPro" id="IPR039424">
    <property type="entry name" value="SBP_5"/>
</dbReference>
<dbReference type="Pfam" id="PF00496">
    <property type="entry name" value="SBP_bac_5"/>
    <property type="match status" value="1"/>
</dbReference>
<dbReference type="AlphaFoldDB" id="A0A5M3XPJ2"/>
<comment type="caution">
    <text evidence="6">The sequence shown here is derived from an EMBL/GenBank/DDBJ whole genome shotgun (WGS) entry which is preliminary data.</text>
</comment>
<sequence>MILLETLTSKPPSTRRGRTRRHAAKLLGAALLVAVSAACSSGAAGSGAAGAGDSAAPAPGGSLTIGIATEPVCFNPQFTNLQDSYPLVRNVFESLIGRGPDGGYVPWLADKWAVSDDGKVHTLTLREGVTFSTGTPLDATAVKQNLDFVADPGHAARGAASLGRVDHVEAVDPRTVRIVLREPDASLLESLSDIKLAMVAPSTLAAQTGGEQACEPGPKLVGTGPFTFTAYQRGQSVTFARNPGYDWPVGTAGHTGPAYLDQVTYRFLPEASVRSGALTSGQVGAIFGVQATDIATIKGDPALRLLTGPSSGTGFNLNVNPYHGAATDVRVRRALRDGFDLDAIVQSIYRGSAVRAWAPLGPDNPYHDAGLKGTWGADVAGANALLDEAGWTARDSEGYRTKDGQRLRVEVIYPAPTVRDNRDQLISAVAAEAKQNIGLHLDLRVVTNGEYTALAKANTWGIYPASWAAADATQLFGLLGPNGTLYADSPHGGVDSDVVAWTAKSATATEAATRAGYFGQIQRRLIDQALVIPLYYPAFQIASSQDVRGLGFDVRLDTPSNLYDVWLAP</sequence>
<gene>
    <name evidence="6" type="ORF">Aple_056790</name>
</gene>
<organism evidence="6 7">
    <name type="scientific">Acrocarpospora pleiomorpha</name>
    <dbReference type="NCBI Taxonomy" id="90975"/>
    <lineage>
        <taxon>Bacteria</taxon>
        <taxon>Bacillati</taxon>
        <taxon>Actinomycetota</taxon>
        <taxon>Actinomycetes</taxon>
        <taxon>Streptosporangiales</taxon>
        <taxon>Streptosporangiaceae</taxon>
        <taxon>Acrocarpospora</taxon>
    </lineage>
</organism>
<dbReference type="GO" id="GO:0015833">
    <property type="term" value="P:peptide transport"/>
    <property type="evidence" value="ECO:0007669"/>
    <property type="project" value="TreeGrafter"/>
</dbReference>
<keyword evidence="3" id="KW-0732">Signal</keyword>
<dbReference type="PIRSF" id="PIRSF002741">
    <property type="entry name" value="MppA"/>
    <property type="match status" value="1"/>
</dbReference>
<accession>A0A5M3XPJ2</accession>
<feature type="domain" description="Solute-binding protein family 5" evidence="5">
    <location>
        <begin position="104"/>
        <end position="471"/>
    </location>
</feature>
<dbReference type="PANTHER" id="PTHR30290:SF9">
    <property type="entry name" value="OLIGOPEPTIDE-BINDING PROTEIN APPA"/>
    <property type="match status" value="1"/>
</dbReference>
<feature type="compositionally biased region" description="Polar residues" evidence="4">
    <location>
        <begin position="1"/>
        <end position="12"/>
    </location>
</feature>
<evidence type="ECO:0000256" key="2">
    <source>
        <dbReference type="ARBA" id="ARBA00022448"/>
    </source>
</evidence>
<evidence type="ECO:0000313" key="7">
    <source>
        <dbReference type="Proteomes" id="UP000377595"/>
    </source>
</evidence>
<dbReference type="InterPro" id="IPR000914">
    <property type="entry name" value="SBP_5_dom"/>
</dbReference>
<dbReference type="Gene3D" id="3.40.190.10">
    <property type="entry name" value="Periplasmic binding protein-like II"/>
    <property type="match status" value="1"/>
</dbReference>
<protein>
    <submittedName>
        <fullName evidence="6">Peptide ABC transporter substrate-binding protein</fullName>
    </submittedName>
</protein>
<evidence type="ECO:0000259" key="5">
    <source>
        <dbReference type="Pfam" id="PF00496"/>
    </source>
</evidence>
<dbReference type="Gene3D" id="3.10.105.10">
    <property type="entry name" value="Dipeptide-binding Protein, Domain 3"/>
    <property type="match status" value="1"/>
</dbReference>
<dbReference type="GO" id="GO:1904680">
    <property type="term" value="F:peptide transmembrane transporter activity"/>
    <property type="evidence" value="ECO:0007669"/>
    <property type="project" value="TreeGrafter"/>
</dbReference>
<dbReference type="Proteomes" id="UP000377595">
    <property type="component" value="Unassembled WGS sequence"/>
</dbReference>
<comment type="similarity">
    <text evidence="1">Belongs to the bacterial solute-binding protein 5 family.</text>
</comment>
<dbReference type="SUPFAM" id="SSF53850">
    <property type="entry name" value="Periplasmic binding protein-like II"/>
    <property type="match status" value="1"/>
</dbReference>
<name>A0A5M3XPJ2_9ACTN</name>
<feature type="region of interest" description="Disordered" evidence="4">
    <location>
        <begin position="1"/>
        <end position="20"/>
    </location>
</feature>
<dbReference type="OrthoDB" id="5240629at2"/>
<evidence type="ECO:0000256" key="4">
    <source>
        <dbReference type="SAM" id="MobiDB-lite"/>
    </source>
</evidence>
<reference evidence="6 7" key="1">
    <citation type="submission" date="2019-10" db="EMBL/GenBank/DDBJ databases">
        <title>Whole genome shotgun sequence of Acrocarpospora pleiomorpha NBRC 16267.</title>
        <authorList>
            <person name="Ichikawa N."/>
            <person name="Kimura A."/>
            <person name="Kitahashi Y."/>
            <person name="Komaki H."/>
            <person name="Oguchi A."/>
        </authorList>
    </citation>
    <scope>NUCLEOTIDE SEQUENCE [LARGE SCALE GENOMIC DNA]</scope>
    <source>
        <strain evidence="6 7">NBRC 16267</strain>
    </source>
</reference>
<dbReference type="GO" id="GO:0043190">
    <property type="term" value="C:ATP-binding cassette (ABC) transporter complex"/>
    <property type="evidence" value="ECO:0007669"/>
    <property type="project" value="InterPro"/>
</dbReference>
<keyword evidence="7" id="KW-1185">Reference proteome</keyword>
<dbReference type="GO" id="GO:0042597">
    <property type="term" value="C:periplasmic space"/>
    <property type="evidence" value="ECO:0007669"/>
    <property type="project" value="UniProtKB-ARBA"/>
</dbReference>
<proteinExistence type="inferred from homology"/>
<dbReference type="EMBL" id="BLAF01000034">
    <property type="protein sequence ID" value="GES22780.1"/>
    <property type="molecule type" value="Genomic_DNA"/>
</dbReference>
<dbReference type="PANTHER" id="PTHR30290">
    <property type="entry name" value="PERIPLASMIC BINDING COMPONENT OF ABC TRANSPORTER"/>
    <property type="match status" value="1"/>
</dbReference>
<evidence type="ECO:0000313" key="6">
    <source>
        <dbReference type="EMBL" id="GES22780.1"/>
    </source>
</evidence>
<dbReference type="RefSeq" id="WP_155347726.1">
    <property type="nucleotide sequence ID" value="NZ_BAAAHM010000009.1"/>
</dbReference>